<evidence type="ECO:0000259" key="2">
    <source>
        <dbReference type="PROSITE" id="PS50110"/>
    </source>
</evidence>
<feature type="modified residue" description="4-aspartylphosphate" evidence="1">
    <location>
        <position position="70"/>
    </location>
</feature>
<comment type="caution">
    <text evidence="3">The sequence shown here is derived from an EMBL/GenBank/DDBJ whole genome shotgun (WGS) entry which is preliminary data.</text>
</comment>
<dbReference type="PROSITE" id="PS50110">
    <property type="entry name" value="RESPONSE_REGULATORY"/>
    <property type="match status" value="1"/>
</dbReference>
<reference evidence="3 4" key="1">
    <citation type="submission" date="2019-07" db="EMBL/GenBank/DDBJ databases">
        <title>Rufibacter sp. nov., isolated from lake sediment.</title>
        <authorList>
            <person name="Qu J.-H."/>
        </authorList>
    </citation>
    <scope>NUCLEOTIDE SEQUENCE [LARGE SCALE GENOMIC DNA]</scope>
    <source>
        <strain evidence="3 4">NBS58-1</strain>
    </source>
</reference>
<sequence length="143" mass="16357">MKKLKGIMLIDDDDTNNFLNQRLLSRMQITDKIKEFRNGKHALDYLHHLSEGDMDAASAEYFKPSLILLDINMPVMNGFEFLGMFEKLDPEFRQDMVLALLSTSEHSQDTERAAAKNIAYLTKPLTAQKVQSLLDNYFPENGA</sequence>
<evidence type="ECO:0000313" key="3">
    <source>
        <dbReference type="EMBL" id="KAA3439716.1"/>
    </source>
</evidence>
<protein>
    <submittedName>
        <fullName evidence="3">Response regulator</fullName>
    </submittedName>
</protein>
<dbReference type="PANTHER" id="PTHR44520">
    <property type="entry name" value="RESPONSE REGULATOR RCP1-RELATED"/>
    <property type="match status" value="1"/>
</dbReference>
<dbReference type="InterPro" id="IPR001789">
    <property type="entry name" value="Sig_transdc_resp-reg_receiver"/>
</dbReference>
<gene>
    <name evidence="3" type="ORF">FOA19_03285</name>
</gene>
<dbReference type="Gene3D" id="3.40.50.2300">
    <property type="match status" value="1"/>
</dbReference>
<evidence type="ECO:0000256" key="1">
    <source>
        <dbReference type="PROSITE-ProRule" id="PRU00169"/>
    </source>
</evidence>
<dbReference type="InterPro" id="IPR011006">
    <property type="entry name" value="CheY-like_superfamily"/>
</dbReference>
<feature type="domain" description="Response regulatory" evidence="2">
    <location>
        <begin position="6"/>
        <end position="138"/>
    </location>
</feature>
<dbReference type="SUPFAM" id="SSF52172">
    <property type="entry name" value="CheY-like"/>
    <property type="match status" value="1"/>
</dbReference>
<dbReference type="OrthoDB" id="1524091at2"/>
<dbReference type="SMART" id="SM00448">
    <property type="entry name" value="REC"/>
    <property type="match status" value="1"/>
</dbReference>
<keyword evidence="1" id="KW-0597">Phosphoprotein</keyword>
<dbReference type="PANTHER" id="PTHR44520:SF2">
    <property type="entry name" value="RESPONSE REGULATOR RCP1"/>
    <property type="match status" value="1"/>
</dbReference>
<dbReference type="EMBL" id="VKKY01000001">
    <property type="protein sequence ID" value="KAA3439716.1"/>
    <property type="molecule type" value="Genomic_DNA"/>
</dbReference>
<accession>A0A5B6TI91</accession>
<keyword evidence="4" id="KW-1185">Reference proteome</keyword>
<dbReference type="Pfam" id="PF00072">
    <property type="entry name" value="Response_reg"/>
    <property type="match status" value="1"/>
</dbReference>
<dbReference type="InterPro" id="IPR052893">
    <property type="entry name" value="TCS_response_regulator"/>
</dbReference>
<dbReference type="RefSeq" id="WP_149089357.1">
    <property type="nucleotide sequence ID" value="NZ_VKKY01000001.1"/>
</dbReference>
<name>A0A5B6TI91_9BACT</name>
<organism evidence="3 4">
    <name type="scientific">Rufibacter hautae</name>
    <dbReference type="NCBI Taxonomy" id="2595005"/>
    <lineage>
        <taxon>Bacteria</taxon>
        <taxon>Pseudomonadati</taxon>
        <taxon>Bacteroidota</taxon>
        <taxon>Cytophagia</taxon>
        <taxon>Cytophagales</taxon>
        <taxon>Hymenobacteraceae</taxon>
        <taxon>Rufibacter</taxon>
    </lineage>
</organism>
<proteinExistence type="predicted"/>
<evidence type="ECO:0000313" key="4">
    <source>
        <dbReference type="Proteomes" id="UP000324133"/>
    </source>
</evidence>
<dbReference type="Proteomes" id="UP000324133">
    <property type="component" value="Unassembled WGS sequence"/>
</dbReference>
<dbReference type="AlphaFoldDB" id="A0A5B6TI91"/>
<dbReference type="GO" id="GO:0000160">
    <property type="term" value="P:phosphorelay signal transduction system"/>
    <property type="evidence" value="ECO:0007669"/>
    <property type="project" value="InterPro"/>
</dbReference>